<evidence type="ECO:0000256" key="1">
    <source>
        <dbReference type="SAM" id="MobiDB-lite"/>
    </source>
</evidence>
<comment type="caution">
    <text evidence="2">The sequence shown here is derived from an EMBL/GenBank/DDBJ whole genome shotgun (WGS) entry which is preliminary data.</text>
</comment>
<evidence type="ECO:0000313" key="3">
    <source>
        <dbReference type="Proteomes" id="UP000318864"/>
    </source>
</evidence>
<dbReference type="AlphaFoldDB" id="A0A4S3TN69"/>
<protein>
    <submittedName>
        <fullName evidence="2">Uncharacterized protein</fullName>
    </submittedName>
</protein>
<dbReference type="Proteomes" id="UP000318864">
    <property type="component" value="Unassembled WGS sequence"/>
</dbReference>
<keyword evidence="3" id="KW-1185">Reference proteome</keyword>
<evidence type="ECO:0000313" key="2">
    <source>
        <dbReference type="EMBL" id="THE64535.1"/>
    </source>
</evidence>
<proteinExistence type="predicted"/>
<organism evidence="2 3">
    <name type="scientific">Salinadaptatus halalkaliphilus</name>
    <dbReference type="NCBI Taxonomy" id="2419781"/>
    <lineage>
        <taxon>Archaea</taxon>
        <taxon>Methanobacteriati</taxon>
        <taxon>Methanobacteriota</taxon>
        <taxon>Stenosarchaea group</taxon>
        <taxon>Halobacteria</taxon>
        <taxon>Halobacteriales</taxon>
        <taxon>Natrialbaceae</taxon>
        <taxon>Salinadaptatus</taxon>
    </lineage>
</organism>
<reference evidence="2 3" key="1">
    <citation type="submission" date="2018-10" db="EMBL/GenBank/DDBJ databases">
        <title>Natronolimnobius sp. XQ-INN 246 isolated from Inner Mongolia Autonomous Region of China.</title>
        <authorList>
            <person name="Xue Q."/>
        </authorList>
    </citation>
    <scope>NUCLEOTIDE SEQUENCE [LARGE SCALE GENOMIC DNA]</scope>
    <source>
        <strain evidence="2 3">XQ-INN 246</strain>
    </source>
</reference>
<feature type="region of interest" description="Disordered" evidence="1">
    <location>
        <begin position="39"/>
        <end position="74"/>
    </location>
</feature>
<accession>A0A4S3TN69</accession>
<name>A0A4S3TN69_9EURY</name>
<sequence length="142" mass="15697">MTLHDEHDPDVFWTILAGNDLDVSSDRVRRAQERSRIFAPSTATSSSNGRPRSVTVSVGQLPNRSSRCSSNGTHKLTGSRYRTRNQIPCLASIDRLTLVCSSPGTVVLPMWDEETRPGGFGRTVRCFDLENTLVTIGCVPQY</sequence>
<gene>
    <name evidence="2" type="ORF">D8Y22_12915</name>
</gene>
<feature type="compositionally biased region" description="Polar residues" evidence="1">
    <location>
        <begin position="41"/>
        <end position="74"/>
    </location>
</feature>
<dbReference type="EMBL" id="RBZW01000032">
    <property type="protein sequence ID" value="THE64535.1"/>
    <property type="molecule type" value="Genomic_DNA"/>
</dbReference>